<evidence type="ECO:0000256" key="3">
    <source>
        <dbReference type="ARBA" id="ARBA00022525"/>
    </source>
</evidence>
<gene>
    <name evidence="5" type="ORF">ALC60_08787</name>
</gene>
<name>A0A151WW85_9HYME</name>
<keyword evidence="6" id="KW-1185">Reference proteome</keyword>
<evidence type="ECO:0000256" key="4">
    <source>
        <dbReference type="ARBA" id="ARBA00022729"/>
    </source>
</evidence>
<dbReference type="AlphaFoldDB" id="A0A151WW85"/>
<protein>
    <submittedName>
        <fullName evidence="5">Uncharacterized protein</fullName>
    </submittedName>
</protein>
<comment type="similarity">
    <text evidence="2">Belongs to the major royal jelly protein family.</text>
</comment>
<keyword evidence="3" id="KW-0964">Secreted</keyword>
<dbReference type="SUPFAM" id="SSF101898">
    <property type="entry name" value="NHL repeat"/>
    <property type="match status" value="1"/>
</dbReference>
<evidence type="ECO:0000256" key="2">
    <source>
        <dbReference type="ARBA" id="ARBA00009127"/>
    </source>
</evidence>
<evidence type="ECO:0000313" key="5">
    <source>
        <dbReference type="EMBL" id="KYQ52172.1"/>
    </source>
</evidence>
<accession>A0A151WW85</accession>
<dbReference type="Proteomes" id="UP000075809">
    <property type="component" value="Unassembled WGS sequence"/>
</dbReference>
<evidence type="ECO:0000313" key="6">
    <source>
        <dbReference type="Proteomes" id="UP000075809"/>
    </source>
</evidence>
<keyword evidence="4" id="KW-0732">Signal</keyword>
<dbReference type="GO" id="GO:0005576">
    <property type="term" value="C:extracellular region"/>
    <property type="evidence" value="ECO:0007669"/>
    <property type="project" value="UniProtKB-SubCell"/>
</dbReference>
<organism evidence="5 6">
    <name type="scientific">Mycetomoellerius zeteki</name>
    <dbReference type="NCBI Taxonomy" id="64791"/>
    <lineage>
        <taxon>Eukaryota</taxon>
        <taxon>Metazoa</taxon>
        <taxon>Ecdysozoa</taxon>
        <taxon>Arthropoda</taxon>
        <taxon>Hexapoda</taxon>
        <taxon>Insecta</taxon>
        <taxon>Pterygota</taxon>
        <taxon>Neoptera</taxon>
        <taxon>Endopterygota</taxon>
        <taxon>Hymenoptera</taxon>
        <taxon>Apocrita</taxon>
        <taxon>Aculeata</taxon>
        <taxon>Formicoidea</taxon>
        <taxon>Formicidae</taxon>
        <taxon>Myrmicinae</taxon>
        <taxon>Mycetomoellerius</taxon>
    </lineage>
</organism>
<evidence type="ECO:0000256" key="1">
    <source>
        <dbReference type="ARBA" id="ARBA00004613"/>
    </source>
</evidence>
<proteinExistence type="inferred from homology"/>
<dbReference type="Pfam" id="PF03022">
    <property type="entry name" value="MRJP"/>
    <property type="match status" value="1"/>
</dbReference>
<dbReference type="InterPro" id="IPR017996">
    <property type="entry name" value="MRJP/yellow-related"/>
</dbReference>
<dbReference type="Gene3D" id="2.120.10.30">
    <property type="entry name" value="TolB, C-terminal domain"/>
    <property type="match status" value="2"/>
</dbReference>
<reference evidence="5 6" key="1">
    <citation type="submission" date="2015-09" db="EMBL/GenBank/DDBJ databases">
        <title>Trachymyrmex zeteki WGS genome.</title>
        <authorList>
            <person name="Nygaard S."/>
            <person name="Hu H."/>
            <person name="Boomsma J."/>
            <person name="Zhang G."/>
        </authorList>
    </citation>
    <scope>NUCLEOTIDE SEQUENCE [LARGE SCALE GENOMIC DNA]</scope>
    <source>
        <strain evidence="5">Tzet28-1</strain>
        <tissue evidence="5">Whole body</tissue>
    </source>
</reference>
<sequence>MINSEKTRFILQISVFYLLTDVSHSWNLTSLNISDDVLIWRFTVWKNRAFLAIPRSANEKQEEWKPTLVEVSWPEINLPLNVANAVISPKLFPKSRSLKRDYETLISVTGLDVDVRGRLWILDAPDGYDRWPRIVIYDLKRNDRLVSFTELIKVSAKHLMSLVIDPFGDQWGFRGYIADAGDETIVVYSSGNEVQNVTVTWLGKKLGSSVGLFSDLKDGLHYFMTSERASVRWNTKLPLNAQSHLVLVQNDDVPCITDYIMDARRNVWGLINSKCPGVTKKNTSNNSTLKSRTIKIQKYYSTMQ</sequence>
<dbReference type="EMBL" id="KQ982691">
    <property type="protein sequence ID" value="KYQ52172.1"/>
    <property type="molecule type" value="Genomic_DNA"/>
</dbReference>
<comment type="subcellular location">
    <subcellularLocation>
        <location evidence="1">Secreted</location>
    </subcellularLocation>
</comment>
<dbReference type="InterPro" id="IPR011042">
    <property type="entry name" value="6-blade_b-propeller_TolB-like"/>
</dbReference>